<gene>
    <name evidence="2" type="ORF">C8F04DRAFT_1238786</name>
</gene>
<feature type="region of interest" description="Disordered" evidence="1">
    <location>
        <begin position="350"/>
        <end position="394"/>
    </location>
</feature>
<sequence>MQKYPELRKLCKAPRITSVYYRRQTPGSINTLINLNQGSNPERRLDPKHPIDLVPTRAKIFLWAKVNPAFTLGAIHQGLLLPATMNPNQLTPRLASAPFDCWNDRLARGTSTGNVAPMILSNNPHPRRLPMSIQFESSRELRTHQRVQVHRRFKIALDLIATRGAVGKEVKGRLRLVFNENDAKDWILQGWTYFVRPSLALYRMPYPELVNLLRTALRDLFTRGTQMEEEWAVRSLDPKNLKSKIGAPAKSRSDRSSNRGLQSAFKANSAGTRTLQPHESLPALSSIPTFDPFPDTPAPVASTPPLVASTPPTPNAVWTAPEPRTQRKSSNPEPNDWWAIGSKIEAAVGETVDGKGSTRWDRPPRAAQSREQGVRAKPDKREEKESAQSRLSRMLFQRDKVTVAGGIDIDGRRDTGKARGAWQAHRFEEK</sequence>
<proteinExistence type="predicted"/>
<feature type="compositionally biased region" description="Low complexity" evidence="1">
    <location>
        <begin position="288"/>
        <end position="301"/>
    </location>
</feature>
<feature type="compositionally biased region" description="Basic and acidic residues" evidence="1">
    <location>
        <begin position="352"/>
        <end position="364"/>
    </location>
</feature>
<dbReference type="EMBL" id="JARJCM010000143">
    <property type="protein sequence ID" value="KAJ7026141.1"/>
    <property type="molecule type" value="Genomic_DNA"/>
</dbReference>
<evidence type="ECO:0000313" key="2">
    <source>
        <dbReference type="EMBL" id="KAJ7026141.1"/>
    </source>
</evidence>
<keyword evidence="3" id="KW-1185">Reference proteome</keyword>
<organism evidence="2 3">
    <name type="scientific">Mycena alexandri</name>
    <dbReference type="NCBI Taxonomy" id="1745969"/>
    <lineage>
        <taxon>Eukaryota</taxon>
        <taxon>Fungi</taxon>
        <taxon>Dikarya</taxon>
        <taxon>Basidiomycota</taxon>
        <taxon>Agaricomycotina</taxon>
        <taxon>Agaricomycetes</taxon>
        <taxon>Agaricomycetidae</taxon>
        <taxon>Agaricales</taxon>
        <taxon>Marasmiineae</taxon>
        <taxon>Mycenaceae</taxon>
        <taxon>Mycena</taxon>
    </lineage>
</organism>
<feature type="compositionally biased region" description="Basic and acidic residues" evidence="1">
    <location>
        <begin position="372"/>
        <end position="387"/>
    </location>
</feature>
<comment type="caution">
    <text evidence="2">The sequence shown here is derived from an EMBL/GenBank/DDBJ whole genome shotgun (WGS) entry which is preliminary data.</text>
</comment>
<reference evidence="2" key="1">
    <citation type="submission" date="2023-03" db="EMBL/GenBank/DDBJ databases">
        <title>Massive genome expansion in bonnet fungi (Mycena s.s.) driven by repeated elements and novel gene families across ecological guilds.</title>
        <authorList>
            <consortium name="Lawrence Berkeley National Laboratory"/>
            <person name="Harder C.B."/>
            <person name="Miyauchi S."/>
            <person name="Viragh M."/>
            <person name="Kuo A."/>
            <person name="Thoen E."/>
            <person name="Andreopoulos B."/>
            <person name="Lu D."/>
            <person name="Skrede I."/>
            <person name="Drula E."/>
            <person name="Henrissat B."/>
            <person name="Morin E."/>
            <person name="Kohler A."/>
            <person name="Barry K."/>
            <person name="LaButti K."/>
            <person name="Morin E."/>
            <person name="Salamov A."/>
            <person name="Lipzen A."/>
            <person name="Mereny Z."/>
            <person name="Hegedus B."/>
            <person name="Baldrian P."/>
            <person name="Stursova M."/>
            <person name="Weitz H."/>
            <person name="Taylor A."/>
            <person name="Grigoriev I.V."/>
            <person name="Nagy L.G."/>
            <person name="Martin F."/>
            <person name="Kauserud H."/>
        </authorList>
    </citation>
    <scope>NUCLEOTIDE SEQUENCE</scope>
    <source>
        <strain evidence="2">CBHHK200</strain>
    </source>
</reference>
<feature type="region of interest" description="Disordered" evidence="1">
    <location>
        <begin position="242"/>
        <end position="261"/>
    </location>
</feature>
<feature type="region of interest" description="Disordered" evidence="1">
    <location>
        <begin position="407"/>
        <end position="430"/>
    </location>
</feature>
<evidence type="ECO:0000256" key="1">
    <source>
        <dbReference type="SAM" id="MobiDB-lite"/>
    </source>
</evidence>
<evidence type="ECO:0000313" key="3">
    <source>
        <dbReference type="Proteomes" id="UP001218188"/>
    </source>
</evidence>
<feature type="region of interest" description="Disordered" evidence="1">
    <location>
        <begin position="282"/>
        <end position="336"/>
    </location>
</feature>
<dbReference type="Proteomes" id="UP001218188">
    <property type="component" value="Unassembled WGS sequence"/>
</dbReference>
<name>A0AAD6SG32_9AGAR</name>
<protein>
    <submittedName>
        <fullName evidence="2">Uncharacterized protein</fullName>
    </submittedName>
</protein>
<accession>A0AAD6SG32</accession>
<dbReference type="AlphaFoldDB" id="A0AAD6SG32"/>